<evidence type="ECO:0000313" key="4">
    <source>
        <dbReference type="Proteomes" id="UP000242188"/>
    </source>
</evidence>
<feature type="region of interest" description="Disordered" evidence="1">
    <location>
        <begin position="221"/>
        <end position="243"/>
    </location>
</feature>
<organism evidence="3 4">
    <name type="scientific">Mizuhopecten yessoensis</name>
    <name type="common">Japanese scallop</name>
    <name type="synonym">Patinopecten yessoensis</name>
    <dbReference type="NCBI Taxonomy" id="6573"/>
    <lineage>
        <taxon>Eukaryota</taxon>
        <taxon>Metazoa</taxon>
        <taxon>Spiralia</taxon>
        <taxon>Lophotrochozoa</taxon>
        <taxon>Mollusca</taxon>
        <taxon>Bivalvia</taxon>
        <taxon>Autobranchia</taxon>
        <taxon>Pteriomorphia</taxon>
        <taxon>Pectinida</taxon>
        <taxon>Pectinoidea</taxon>
        <taxon>Pectinidae</taxon>
        <taxon>Mizuhopecten</taxon>
    </lineage>
</organism>
<dbReference type="Proteomes" id="UP000242188">
    <property type="component" value="Unassembled WGS sequence"/>
</dbReference>
<feature type="compositionally biased region" description="Acidic residues" evidence="1">
    <location>
        <begin position="146"/>
        <end position="156"/>
    </location>
</feature>
<feature type="compositionally biased region" description="Polar residues" evidence="1">
    <location>
        <begin position="157"/>
        <end position="184"/>
    </location>
</feature>
<feature type="domain" description="Mab-21-like HhH/H2TH-like" evidence="2">
    <location>
        <begin position="591"/>
        <end position="650"/>
    </location>
</feature>
<name>A0A210QUH6_MIZYE</name>
<reference evidence="3 4" key="1">
    <citation type="journal article" date="2017" name="Nat. Ecol. Evol.">
        <title>Scallop genome provides insights into evolution of bilaterian karyotype and development.</title>
        <authorList>
            <person name="Wang S."/>
            <person name="Zhang J."/>
            <person name="Jiao W."/>
            <person name="Li J."/>
            <person name="Xun X."/>
            <person name="Sun Y."/>
            <person name="Guo X."/>
            <person name="Huan P."/>
            <person name="Dong B."/>
            <person name="Zhang L."/>
            <person name="Hu X."/>
            <person name="Sun X."/>
            <person name="Wang J."/>
            <person name="Zhao C."/>
            <person name="Wang Y."/>
            <person name="Wang D."/>
            <person name="Huang X."/>
            <person name="Wang R."/>
            <person name="Lv J."/>
            <person name="Li Y."/>
            <person name="Zhang Z."/>
            <person name="Liu B."/>
            <person name="Lu W."/>
            <person name="Hui Y."/>
            <person name="Liang J."/>
            <person name="Zhou Z."/>
            <person name="Hou R."/>
            <person name="Li X."/>
            <person name="Liu Y."/>
            <person name="Li H."/>
            <person name="Ning X."/>
            <person name="Lin Y."/>
            <person name="Zhao L."/>
            <person name="Xing Q."/>
            <person name="Dou J."/>
            <person name="Li Y."/>
            <person name="Mao J."/>
            <person name="Guo H."/>
            <person name="Dou H."/>
            <person name="Li T."/>
            <person name="Mu C."/>
            <person name="Jiang W."/>
            <person name="Fu Q."/>
            <person name="Fu X."/>
            <person name="Miao Y."/>
            <person name="Liu J."/>
            <person name="Yu Q."/>
            <person name="Li R."/>
            <person name="Liao H."/>
            <person name="Li X."/>
            <person name="Kong Y."/>
            <person name="Jiang Z."/>
            <person name="Chourrout D."/>
            <person name="Li R."/>
            <person name="Bao Z."/>
        </authorList>
    </citation>
    <scope>NUCLEOTIDE SEQUENCE [LARGE SCALE GENOMIC DNA]</scope>
    <source>
        <strain evidence="3 4">PY_sf001</strain>
    </source>
</reference>
<dbReference type="SMART" id="SM01265">
    <property type="entry name" value="Mab-21"/>
    <property type="match status" value="1"/>
</dbReference>
<comment type="caution">
    <text evidence="3">The sequence shown here is derived from an EMBL/GenBank/DDBJ whole genome shotgun (WGS) entry which is preliminary data.</text>
</comment>
<dbReference type="AlphaFoldDB" id="A0A210QUH6"/>
<sequence length="1034" mass="116748">MTEDEDDDIHGGATGETHILDHMPAPRENDDKPWAGCDRKSPPWLSDKTNGVGSSTCNPELCHVNLIEQECTTNLTDDFAFITAEMLLPEPIANSLDQPLDSKPSLTGENVQDSVAPFKNKVFSAETGFQASEKSTERYYKFLEEADETSAMEEQESTASMDKSQSSPDNSSLASGQSCVTSDSGACRSSLKETDSQPFDGTGSPCHPPYSKLYPFRPVSAPNGFPSTNSPVKGCKPKSPPKSIAISEPVAQMEFKSNENRGMHIPQPSCRETVGQNHSMLLGENTPAADENPPKHAPVIRLCRPKDGHVSLFYPKYTPRTFSYQDFTFGTPAALLTFTLKHFISPKEVKLFNIGYFRKILSPLFACFVEFCGQGANGLACFISDLETSKTCKACSILQNALKPLNVLIRNPRCWVYSEEGPDVTPQDAILTVVSAGTGLVRLIPTCPATWEQWAHFSMDIEGEGNCFIKHFTQTVESGDEIRQCLTCLQWPTEIEKEFRERKRESNWLDQNTLREITKTECRVVPFLQQHRSRHDIDWLLIFPEAERRLADLLTNEQRHCFYIFHLVMQHQLLTIPQAEESITAISQLLMHLDHVLLHACDTVQNHMWKMSPGSCFLYLVRSLGQFLHDRHLPHYVVRNRNLLTKLSVKDFGILEAASQETLRSPLQLFQKLFENHKLTNAWVLNELDLCNRLIGGHGANNDSKRVLLPLALRLSKEFMRRQCPEKAFECIEVILNAVATSETDRNNPYTTDVSGFFAEIPNSEKDVSFLCRLTVYLKLSLSIDISSFLPDVFTSLQEAIGPSYQLSQEIKDLPFPKFTDYNVSEKVYLLEGLAFQLTHYSHLSDTVVTLLKGTYDIAARAIDNLKEQDMREDEACLSGYNLVFAINTVTQNSSPCAVAPEEEILRASYEEVRLLETETCGTTNRDRITADTIPSFTTDRANRALEAHTYKVMRSLRESQFRCLWNLFRCYEVQHCLETIETHLDELDCLCEQLGDPKLYIAFGKIPRRLGHVSRARQADEMAQIRDNVEFGV</sequence>
<dbReference type="Gene3D" id="1.10.1410.40">
    <property type="match status" value="1"/>
</dbReference>
<feature type="region of interest" description="Disordered" evidence="1">
    <location>
        <begin position="1"/>
        <end position="47"/>
    </location>
</feature>
<accession>A0A210QUH6</accession>
<dbReference type="OrthoDB" id="6112914at2759"/>
<dbReference type="InterPro" id="IPR046906">
    <property type="entry name" value="Mab-21_HhH/H2TH-like"/>
</dbReference>
<evidence type="ECO:0000313" key="3">
    <source>
        <dbReference type="EMBL" id="OWF52403.1"/>
    </source>
</evidence>
<dbReference type="InterPro" id="IPR024810">
    <property type="entry name" value="MAB21L/cGLR"/>
</dbReference>
<keyword evidence="4" id="KW-1185">Reference proteome</keyword>
<dbReference type="PANTHER" id="PTHR10656:SF69">
    <property type="entry name" value="MAB-21-LIKE HHH_H2TH-LIKE DOMAIN-CONTAINING PROTEIN"/>
    <property type="match status" value="1"/>
</dbReference>
<proteinExistence type="predicted"/>
<feature type="compositionally biased region" description="Basic and acidic residues" evidence="1">
    <location>
        <begin position="18"/>
        <end position="41"/>
    </location>
</feature>
<feature type="region of interest" description="Disordered" evidence="1">
    <location>
        <begin position="146"/>
        <end position="208"/>
    </location>
</feature>
<dbReference type="PANTHER" id="PTHR10656">
    <property type="entry name" value="CELL FATE DETERMINING PROTEIN MAB21-RELATED"/>
    <property type="match status" value="1"/>
</dbReference>
<evidence type="ECO:0000256" key="1">
    <source>
        <dbReference type="SAM" id="MobiDB-lite"/>
    </source>
</evidence>
<evidence type="ECO:0000259" key="2">
    <source>
        <dbReference type="Pfam" id="PF20266"/>
    </source>
</evidence>
<protein>
    <recommendedName>
        <fullName evidence="2">Mab-21-like HhH/H2TH-like domain-containing protein</fullName>
    </recommendedName>
</protein>
<gene>
    <name evidence="3" type="ORF">KP79_PYT22140</name>
</gene>
<dbReference type="Pfam" id="PF20266">
    <property type="entry name" value="Mab-21_C"/>
    <property type="match status" value="1"/>
</dbReference>
<dbReference type="EMBL" id="NEDP02001809">
    <property type="protein sequence ID" value="OWF52403.1"/>
    <property type="molecule type" value="Genomic_DNA"/>
</dbReference>